<feature type="region of interest" description="Disordered" evidence="1">
    <location>
        <begin position="364"/>
        <end position="388"/>
    </location>
</feature>
<organism evidence="4 5">
    <name type="scientific">Macrostomum lignano</name>
    <dbReference type="NCBI Taxonomy" id="282301"/>
    <lineage>
        <taxon>Eukaryota</taxon>
        <taxon>Metazoa</taxon>
        <taxon>Spiralia</taxon>
        <taxon>Lophotrochozoa</taxon>
        <taxon>Platyhelminthes</taxon>
        <taxon>Rhabditophora</taxon>
        <taxon>Macrostomorpha</taxon>
        <taxon>Macrostomida</taxon>
        <taxon>Macrostomidae</taxon>
        <taxon>Macrostomum</taxon>
    </lineage>
</organism>
<dbReference type="WBParaSite" id="maker-unitig_26023-snap-gene-0.2-mRNA-1">
    <property type="protein sequence ID" value="maker-unitig_26023-snap-gene-0.2-mRNA-1"/>
    <property type="gene ID" value="maker-unitig_26023-snap-gene-0.2"/>
</dbReference>
<keyword evidence="2" id="KW-0472">Membrane</keyword>
<evidence type="ECO:0000313" key="5">
    <source>
        <dbReference type="WBParaSite" id="maker-unitig_26023-snap-gene-0.2-mRNA-1"/>
    </source>
</evidence>
<evidence type="ECO:0000313" key="4">
    <source>
        <dbReference type="Proteomes" id="UP000095280"/>
    </source>
</evidence>
<name>A0A1I8F9R8_9PLAT</name>
<dbReference type="InterPro" id="IPR050865">
    <property type="entry name" value="BEACH_Domain"/>
</dbReference>
<protein>
    <submittedName>
        <fullName evidence="5">DUF1088 domain-containing protein</fullName>
    </submittedName>
</protein>
<dbReference type="GO" id="GO:0016020">
    <property type="term" value="C:membrane"/>
    <property type="evidence" value="ECO:0007669"/>
    <property type="project" value="TreeGrafter"/>
</dbReference>
<proteinExistence type="predicted"/>
<dbReference type="AlphaFoldDB" id="A0A1I8F9R8"/>
<reference evidence="5" key="1">
    <citation type="submission" date="2016-11" db="UniProtKB">
        <authorList>
            <consortium name="WormBaseParasite"/>
        </authorList>
    </citation>
    <scope>IDENTIFICATION</scope>
</reference>
<dbReference type="GO" id="GO:0008104">
    <property type="term" value="P:intracellular protein localization"/>
    <property type="evidence" value="ECO:0007669"/>
    <property type="project" value="TreeGrafter"/>
</dbReference>
<dbReference type="PANTHER" id="PTHR13743:SF162">
    <property type="entry name" value="NEUROBEACHIN"/>
    <property type="match status" value="1"/>
</dbReference>
<dbReference type="GO" id="GO:0005829">
    <property type="term" value="C:cytosol"/>
    <property type="evidence" value="ECO:0007669"/>
    <property type="project" value="TreeGrafter"/>
</dbReference>
<dbReference type="Proteomes" id="UP000095280">
    <property type="component" value="Unplaced"/>
</dbReference>
<sequence length="476" mass="51953">ADSHCKRYKIAKMLLQEMDVNRLRAVVYRDVAELRRPENRQASTAPHPGATGGDPNKPQFLALAVAFLVSVALLIAVRNYRDVLEPPTPLATPSGQRAQPMGPSLMSSDAPPTQLMLASLTAVRRPKTMARATEMATEKAKAMAMATAARRRLLERRASCRQPPPLTISATTPAKARDRTATAARTGRAARLPRQFPVAAAAAAAAAGNDSLTQRLEAALSSAAPLLREIFIDFSGFLSKTLIGSHGQELLVGGLVTLKESSSVVELVMLLCSQEWQNSLQKHAGLAFIELVNEGRILSHATRDHIVRVANEAEFILNRMRAEDVQKHADFEQAVRHLITSARQRDSAQGVKIREKVYNTLCNRHGPWGSPTKDRRRRRLVPNAHGSTHPEATLKAAMEHGASRRKLWLPVETPANWREDGHGVTDEELMTADADSEIDLPAAIITATAESKLSASMSRARRPSSTSKMDGDSEEN</sequence>
<keyword evidence="2" id="KW-1133">Transmembrane helix</keyword>
<feature type="transmembrane region" description="Helical" evidence="2">
    <location>
        <begin position="60"/>
        <end position="77"/>
    </location>
</feature>
<keyword evidence="4" id="KW-1185">Reference proteome</keyword>
<evidence type="ECO:0000256" key="1">
    <source>
        <dbReference type="SAM" id="MobiDB-lite"/>
    </source>
</evidence>
<dbReference type="GO" id="GO:0019901">
    <property type="term" value="F:protein kinase binding"/>
    <property type="evidence" value="ECO:0007669"/>
    <property type="project" value="TreeGrafter"/>
</dbReference>
<dbReference type="InterPro" id="IPR010508">
    <property type="entry name" value="NBEA-like_DUF1088"/>
</dbReference>
<keyword evidence="2" id="KW-0812">Transmembrane</keyword>
<feature type="compositionally biased region" description="Low complexity" evidence="1">
    <location>
        <begin position="454"/>
        <end position="467"/>
    </location>
</feature>
<evidence type="ECO:0000259" key="3">
    <source>
        <dbReference type="Pfam" id="PF06469"/>
    </source>
</evidence>
<dbReference type="Pfam" id="PF06469">
    <property type="entry name" value="DUF1088"/>
    <property type="match status" value="1"/>
</dbReference>
<accession>A0A1I8F9R8</accession>
<evidence type="ECO:0000256" key="2">
    <source>
        <dbReference type="SAM" id="Phobius"/>
    </source>
</evidence>
<feature type="domain" description="DUF1088" evidence="3">
    <location>
        <begin position="294"/>
        <end position="405"/>
    </location>
</feature>
<feature type="region of interest" description="Disordered" evidence="1">
    <location>
        <begin position="85"/>
        <end position="109"/>
    </location>
</feature>
<dbReference type="PANTHER" id="PTHR13743">
    <property type="entry name" value="BEIGE/BEACH-RELATED"/>
    <property type="match status" value="1"/>
</dbReference>
<feature type="region of interest" description="Disordered" evidence="1">
    <location>
        <begin position="449"/>
        <end position="476"/>
    </location>
</feature>